<sequence length="328" mass="35785">MAKHYANDQPEGFVNRIKNVAVVGAGGQIGRVFAEHLLAAGNHTVTAITRKDSKSVLPEGVKAAPVDYNDEDSIVSALKGQDVLVITMSLSAPPDTQTKLVKAAAKAGVQYIMPNTYGINFLGSEALRKDLPVGNGIVERVAEVREQGLSAIALVPSFWYEYSLSFGDSTFGFNLKGRKLTFYDDGNLAINVSTWPQCGRAIAALLSLKIMPDSEDDDSVTISSFRERPLFINSFRVSQRDILNSVLKTTGTTEADWEIAHQSTEDRFKEGGEELAQGNQLGFYKAMYARAFYPSGDANFEDDNQLLGLPSESLDEATLEAIEMSKRL</sequence>
<reference evidence="4 5" key="1">
    <citation type="journal article" date="2021" name="Nat. Commun.">
        <title>Genetic determinants of endophytism in the Arabidopsis root mycobiome.</title>
        <authorList>
            <person name="Mesny F."/>
            <person name="Miyauchi S."/>
            <person name="Thiergart T."/>
            <person name="Pickel B."/>
            <person name="Atanasova L."/>
            <person name="Karlsson M."/>
            <person name="Huettel B."/>
            <person name="Barry K.W."/>
            <person name="Haridas S."/>
            <person name="Chen C."/>
            <person name="Bauer D."/>
            <person name="Andreopoulos W."/>
            <person name="Pangilinan J."/>
            <person name="LaButti K."/>
            <person name="Riley R."/>
            <person name="Lipzen A."/>
            <person name="Clum A."/>
            <person name="Drula E."/>
            <person name="Henrissat B."/>
            <person name="Kohler A."/>
            <person name="Grigoriev I.V."/>
            <person name="Martin F.M."/>
            <person name="Hacquard S."/>
        </authorList>
    </citation>
    <scope>NUCLEOTIDE SEQUENCE [LARGE SCALE GENOMIC DNA]</scope>
    <source>
        <strain evidence="4 5">MPI-CAGE-CH-0241</strain>
    </source>
</reference>
<evidence type="ECO:0000259" key="3">
    <source>
        <dbReference type="Pfam" id="PF05368"/>
    </source>
</evidence>
<feature type="domain" description="NmrA-like" evidence="3">
    <location>
        <begin position="18"/>
        <end position="118"/>
    </location>
</feature>
<evidence type="ECO:0000313" key="5">
    <source>
        <dbReference type="Proteomes" id="UP000777438"/>
    </source>
</evidence>
<dbReference type="InterPro" id="IPR008030">
    <property type="entry name" value="NmrA-like"/>
</dbReference>
<dbReference type="PANTHER" id="PTHR47706:SF7">
    <property type="entry name" value="CIPA-LIKE, PUTATIVE (AFU_ORTHOLOGUE AFUA_1G01630)-RELATED"/>
    <property type="match status" value="1"/>
</dbReference>
<name>A0A9P9ASE3_9HYPO</name>
<dbReference type="SUPFAM" id="SSF51735">
    <property type="entry name" value="NAD(P)-binding Rossmann-fold domains"/>
    <property type="match status" value="1"/>
</dbReference>
<protein>
    <submittedName>
        <fullName evidence="4">CipA protein</fullName>
    </submittedName>
</protein>
<accession>A0A9P9ASE3</accession>
<dbReference type="OrthoDB" id="419598at2759"/>
<dbReference type="Gene3D" id="3.40.50.720">
    <property type="entry name" value="NAD(P)-binding Rossmann-like Domain"/>
    <property type="match status" value="1"/>
</dbReference>
<evidence type="ECO:0000313" key="4">
    <source>
        <dbReference type="EMBL" id="KAH6892574.1"/>
    </source>
</evidence>
<dbReference type="EMBL" id="JAGPYM010000007">
    <property type="protein sequence ID" value="KAH6892574.1"/>
    <property type="molecule type" value="Genomic_DNA"/>
</dbReference>
<dbReference type="InterPro" id="IPR051609">
    <property type="entry name" value="NmrA/Isoflavone_reductase-like"/>
</dbReference>
<keyword evidence="2" id="KW-0560">Oxidoreductase</keyword>
<dbReference type="AlphaFoldDB" id="A0A9P9ASE3"/>
<comment type="caution">
    <text evidence="4">The sequence shown here is derived from an EMBL/GenBank/DDBJ whole genome shotgun (WGS) entry which is preliminary data.</text>
</comment>
<dbReference type="Pfam" id="PF05368">
    <property type="entry name" value="NmrA"/>
    <property type="match status" value="1"/>
</dbReference>
<gene>
    <name evidence="4" type="ORF">B0T10DRAFT_511246</name>
</gene>
<proteinExistence type="predicted"/>
<keyword evidence="5" id="KW-1185">Reference proteome</keyword>
<evidence type="ECO:0000256" key="1">
    <source>
        <dbReference type="ARBA" id="ARBA00022857"/>
    </source>
</evidence>
<dbReference type="InterPro" id="IPR036291">
    <property type="entry name" value="NAD(P)-bd_dom_sf"/>
</dbReference>
<dbReference type="GO" id="GO:0016491">
    <property type="term" value="F:oxidoreductase activity"/>
    <property type="evidence" value="ECO:0007669"/>
    <property type="project" value="UniProtKB-KW"/>
</dbReference>
<organism evidence="4 5">
    <name type="scientific">Thelonectria olida</name>
    <dbReference type="NCBI Taxonomy" id="1576542"/>
    <lineage>
        <taxon>Eukaryota</taxon>
        <taxon>Fungi</taxon>
        <taxon>Dikarya</taxon>
        <taxon>Ascomycota</taxon>
        <taxon>Pezizomycotina</taxon>
        <taxon>Sordariomycetes</taxon>
        <taxon>Hypocreomycetidae</taxon>
        <taxon>Hypocreales</taxon>
        <taxon>Nectriaceae</taxon>
        <taxon>Thelonectria</taxon>
    </lineage>
</organism>
<evidence type="ECO:0000256" key="2">
    <source>
        <dbReference type="ARBA" id="ARBA00023002"/>
    </source>
</evidence>
<keyword evidence="1" id="KW-0521">NADP</keyword>
<dbReference type="PANTHER" id="PTHR47706">
    <property type="entry name" value="NMRA-LIKE FAMILY PROTEIN"/>
    <property type="match status" value="1"/>
</dbReference>
<dbReference type="Proteomes" id="UP000777438">
    <property type="component" value="Unassembled WGS sequence"/>
</dbReference>